<proteinExistence type="predicted"/>
<reference evidence="1 2" key="1">
    <citation type="submission" date="2020-08" db="EMBL/GenBank/DDBJ databases">
        <title>Genomic Encyclopedia of Type Strains, Phase IV (KMG-IV): sequencing the most valuable type-strain genomes for metagenomic binning, comparative biology and taxonomic classification.</title>
        <authorList>
            <person name="Goeker M."/>
        </authorList>
    </citation>
    <scope>NUCLEOTIDE SEQUENCE [LARGE SCALE GENOMIC DNA]</scope>
    <source>
        <strain evidence="1 2">DSM 24696</strain>
    </source>
</reference>
<evidence type="ECO:0000313" key="1">
    <source>
        <dbReference type="EMBL" id="MBB5172875.1"/>
    </source>
</evidence>
<protein>
    <submittedName>
        <fullName evidence="1">Uncharacterized protein</fullName>
    </submittedName>
</protein>
<keyword evidence="2" id="KW-1185">Reference proteome</keyword>
<dbReference type="AlphaFoldDB" id="A0A840QNB9"/>
<evidence type="ECO:0000313" key="2">
    <source>
        <dbReference type="Proteomes" id="UP000551878"/>
    </source>
</evidence>
<name>A0A840QNB9_9BACI</name>
<gene>
    <name evidence="1" type="ORF">HNQ41_001038</name>
</gene>
<accession>A0A840QNB9</accession>
<dbReference type="EMBL" id="JACHHB010000004">
    <property type="protein sequence ID" value="MBB5172875.1"/>
    <property type="molecule type" value="Genomic_DNA"/>
</dbReference>
<organism evidence="1 2">
    <name type="scientific">Texcoconibacillus texcoconensis</name>
    <dbReference type="NCBI Taxonomy" id="1095777"/>
    <lineage>
        <taxon>Bacteria</taxon>
        <taxon>Bacillati</taxon>
        <taxon>Bacillota</taxon>
        <taxon>Bacilli</taxon>
        <taxon>Bacillales</taxon>
        <taxon>Bacillaceae</taxon>
        <taxon>Texcoconibacillus</taxon>
    </lineage>
</organism>
<sequence length="337" mass="40662">MLQTLLEQSEIQLRTLMKQWEISGNLHSKQDMVERLYKHLKDDDEWKKQWRAMHAGERMLALSISLDPRPSLNKFETKSLLPRSKQPEHAQTVERLLSLGLLFKQTHSDFFWMPVFIKKRLKRELRHSAYPWTIVSPNRSSVKMDAISDVITWIDQLEEDPLPLTKSYKIHKRDLKRTLSRFQHPEELPDEKWRFGYGRHFDAYPDRFSLLYDFCYRNKWIEEREGYLQVTKYAKQIDEWSASTFMKNLLKTYINIYRHAIPCLPFIVRWLQEITQPMEAIDKEWVKKELQLFVDPFYFDGKSAVVEKRILNMLEACNFLTTFHEDDDQYVYPTSWL</sequence>
<dbReference type="Proteomes" id="UP000551878">
    <property type="component" value="Unassembled WGS sequence"/>
</dbReference>
<dbReference type="RefSeq" id="WP_184663342.1">
    <property type="nucleotide sequence ID" value="NZ_JACHHB010000004.1"/>
</dbReference>
<comment type="caution">
    <text evidence="1">The sequence shown here is derived from an EMBL/GenBank/DDBJ whole genome shotgun (WGS) entry which is preliminary data.</text>
</comment>